<dbReference type="InterPro" id="IPR020843">
    <property type="entry name" value="ER"/>
</dbReference>
<dbReference type="PANTHER" id="PTHR11695:SF294">
    <property type="entry name" value="RETICULON-4-INTERACTING PROTEIN 1, MITOCHONDRIAL"/>
    <property type="match status" value="1"/>
</dbReference>
<dbReference type="InterPro" id="IPR013154">
    <property type="entry name" value="ADH-like_N"/>
</dbReference>
<proteinExistence type="inferred from homology"/>
<dbReference type="GO" id="GO:0005739">
    <property type="term" value="C:mitochondrion"/>
    <property type="evidence" value="ECO:0007669"/>
    <property type="project" value="UniProtKB-SubCell"/>
</dbReference>
<dbReference type="EMBL" id="UINC01001452">
    <property type="protein sequence ID" value="SUZ81070.1"/>
    <property type="molecule type" value="Genomic_DNA"/>
</dbReference>
<evidence type="ECO:0000259" key="6">
    <source>
        <dbReference type="SMART" id="SM00829"/>
    </source>
</evidence>
<dbReference type="SMART" id="SM00829">
    <property type="entry name" value="PKS_ER"/>
    <property type="match status" value="1"/>
</dbReference>
<evidence type="ECO:0000256" key="3">
    <source>
        <dbReference type="ARBA" id="ARBA00022946"/>
    </source>
</evidence>
<dbReference type="Pfam" id="PF13602">
    <property type="entry name" value="ADH_zinc_N_2"/>
    <property type="match status" value="1"/>
</dbReference>
<dbReference type="SUPFAM" id="SSF51735">
    <property type="entry name" value="NAD(P)-binding Rossmann-fold domains"/>
    <property type="match status" value="1"/>
</dbReference>
<dbReference type="Gene3D" id="3.40.50.720">
    <property type="entry name" value="NAD(P)-binding Rossmann-like Domain"/>
    <property type="match status" value="1"/>
</dbReference>
<evidence type="ECO:0000313" key="7">
    <source>
        <dbReference type="EMBL" id="SUZ81070.1"/>
    </source>
</evidence>
<comment type="subcellular location">
    <subcellularLocation>
        <location evidence="1">Mitochondrion</location>
    </subcellularLocation>
</comment>
<organism evidence="7">
    <name type="scientific">marine metagenome</name>
    <dbReference type="NCBI Taxonomy" id="408172"/>
    <lineage>
        <taxon>unclassified sequences</taxon>
        <taxon>metagenomes</taxon>
        <taxon>ecological metagenomes</taxon>
    </lineage>
</organism>
<dbReference type="InterPro" id="IPR050700">
    <property type="entry name" value="YIM1/Zinc_Alcohol_DH_Fams"/>
</dbReference>
<accession>A0A381QPP7</accession>
<dbReference type="GO" id="GO:0016491">
    <property type="term" value="F:oxidoreductase activity"/>
    <property type="evidence" value="ECO:0007669"/>
    <property type="project" value="UniProtKB-KW"/>
</dbReference>
<dbReference type="FunFam" id="3.40.50.720:FF:000147">
    <property type="entry name" value="Reticulon-4-interacting protein 1 homolog, mitochondrial"/>
    <property type="match status" value="1"/>
</dbReference>
<dbReference type="Pfam" id="PF08240">
    <property type="entry name" value="ADH_N"/>
    <property type="match status" value="1"/>
</dbReference>
<dbReference type="AlphaFoldDB" id="A0A381QPP7"/>
<feature type="domain" description="Enoyl reductase (ER)" evidence="6">
    <location>
        <begin position="10"/>
        <end position="341"/>
    </location>
</feature>
<dbReference type="InterPro" id="IPR036291">
    <property type="entry name" value="NAD(P)-bd_dom_sf"/>
</dbReference>
<evidence type="ECO:0000256" key="4">
    <source>
        <dbReference type="ARBA" id="ARBA00023002"/>
    </source>
</evidence>
<name>A0A381QPP7_9ZZZZ</name>
<dbReference type="SUPFAM" id="SSF50129">
    <property type="entry name" value="GroES-like"/>
    <property type="match status" value="1"/>
</dbReference>
<gene>
    <name evidence="7" type="ORF">METZ01_LOCUS33924</name>
</gene>
<evidence type="ECO:0000256" key="1">
    <source>
        <dbReference type="ARBA" id="ARBA00004173"/>
    </source>
</evidence>
<evidence type="ECO:0000256" key="5">
    <source>
        <dbReference type="ARBA" id="ARBA00023128"/>
    </source>
</evidence>
<sequence>MFGMPICRYGASSVFEQSNELPTPSVNRNEVLVKIKSTSVNPIDLMKREGYGKAIFEKQRKQLFPWILGSDVSGIVKEVGSKVTKFKEGDEVYGSSSSTNSGTYCEYAAFNQNEIDFKPNNLSFNEAASLPYVAITTWTALIRWAGIRPQDLKDKKVFIQAGSGGVGTFAIQLLKYWGAKIATTCGESNHALVKKLGAEITIDYNSQKFYELLEDYDLVFDCLGDFGGSDSISNCLSILKEETNSHYITLNHPFLRTIDEKGLLIGVPSALKLRQQVKKEAKPINIHWSIYRPSSSGLSELSRLVEAEVIKPVIDSVYSLKNIIEAHEKVGTSHARGKVVIEVDKND</sequence>
<dbReference type="Gene3D" id="3.90.180.10">
    <property type="entry name" value="Medium-chain alcohol dehydrogenases, catalytic domain"/>
    <property type="match status" value="1"/>
</dbReference>
<reference evidence="7" key="1">
    <citation type="submission" date="2018-05" db="EMBL/GenBank/DDBJ databases">
        <authorList>
            <person name="Lanie J.A."/>
            <person name="Ng W.-L."/>
            <person name="Kazmierczak K.M."/>
            <person name="Andrzejewski T.M."/>
            <person name="Davidsen T.M."/>
            <person name="Wayne K.J."/>
            <person name="Tettelin H."/>
            <person name="Glass J.I."/>
            <person name="Rusch D."/>
            <person name="Podicherti R."/>
            <person name="Tsui H.-C.T."/>
            <person name="Winkler M.E."/>
        </authorList>
    </citation>
    <scope>NUCLEOTIDE SEQUENCE</scope>
</reference>
<dbReference type="InterPro" id="IPR011032">
    <property type="entry name" value="GroES-like_sf"/>
</dbReference>
<protein>
    <recommendedName>
        <fullName evidence="6">Enoyl reductase (ER) domain-containing protein</fullName>
    </recommendedName>
</protein>
<keyword evidence="3" id="KW-0809">Transit peptide</keyword>
<keyword evidence="4" id="KW-0560">Oxidoreductase</keyword>
<keyword evidence="5" id="KW-0496">Mitochondrion</keyword>
<evidence type="ECO:0000256" key="2">
    <source>
        <dbReference type="ARBA" id="ARBA00010371"/>
    </source>
</evidence>
<comment type="similarity">
    <text evidence="2">Belongs to the zinc-containing alcohol dehydrogenase family. Quinone oxidoreductase subfamily.</text>
</comment>
<dbReference type="PANTHER" id="PTHR11695">
    <property type="entry name" value="ALCOHOL DEHYDROGENASE RELATED"/>
    <property type="match status" value="1"/>
</dbReference>